<keyword evidence="1" id="KW-0812">Transmembrane</keyword>
<organism evidence="2 3">
    <name type="scientific">Flavipsychrobacter stenotrophus</name>
    <dbReference type="NCBI Taxonomy" id="2077091"/>
    <lineage>
        <taxon>Bacteria</taxon>
        <taxon>Pseudomonadati</taxon>
        <taxon>Bacteroidota</taxon>
        <taxon>Chitinophagia</taxon>
        <taxon>Chitinophagales</taxon>
        <taxon>Chitinophagaceae</taxon>
        <taxon>Flavipsychrobacter</taxon>
    </lineage>
</organism>
<dbReference type="AlphaFoldDB" id="A0A2S7SUG0"/>
<keyword evidence="3" id="KW-1185">Reference proteome</keyword>
<keyword evidence="1" id="KW-0472">Membrane</keyword>
<comment type="caution">
    <text evidence="2">The sequence shown here is derived from an EMBL/GenBank/DDBJ whole genome shotgun (WGS) entry which is preliminary data.</text>
</comment>
<evidence type="ECO:0008006" key="4">
    <source>
        <dbReference type="Google" id="ProtNLM"/>
    </source>
</evidence>
<gene>
    <name evidence="2" type="ORF">CJD36_011345</name>
</gene>
<dbReference type="OrthoDB" id="329514at2"/>
<dbReference type="Proteomes" id="UP000239872">
    <property type="component" value="Unassembled WGS sequence"/>
</dbReference>
<evidence type="ECO:0000313" key="3">
    <source>
        <dbReference type="Proteomes" id="UP000239872"/>
    </source>
</evidence>
<dbReference type="RefSeq" id="WP_105039290.1">
    <property type="nucleotide sequence ID" value="NZ_PPSL01000003.1"/>
</dbReference>
<feature type="transmembrane region" description="Helical" evidence="1">
    <location>
        <begin position="122"/>
        <end position="140"/>
    </location>
</feature>
<evidence type="ECO:0000313" key="2">
    <source>
        <dbReference type="EMBL" id="PQJ10562.1"/>
    </source>
</evidence>
<feature type="transmembrane region" description="Helical" evidence="1">
    <location>
        <begin position="47"/>
        <end position="67"/>
    </location>
</feature>
<accession>A0A2S7SUG0</accession>
<sequence length="165" mass="18389">MSSYSIFIFAHSLLRYFVIILTLVVAVQSVMGMQKKGAFKAGNKKTALFMMIACDLQLLVGLAVFYLGNHLQAIQQGGFMSDHSSRFYNMEHPLSMVIGIVLVHLAYSTAKKAMVDSTKFKRMFWFSFIALVLFVKQTPWPSSKDVGRPWLPGVAMTTTSSPAHA</sequence>
<protein>
    <recommendedName>
        <fullName evidence="4">Cytochrome B</fullName>
    </recommendedName>
</protein>
<proteinExistence type="predicted"/>
<feature type="transmembrane region" description="Helical" evidence="1">
    <location>
        <begin position="87"/>
        <end position="110"/>
    </location>
</feature>
<feature type="transmembrane region" description="Helical" evidence="1">
    <location>
        <begin position="6"/>
        <end position="27"/>
    </location>
</feature>
<dbReference type="EMBL" id="PPSL01000003">
    <property type="protein sequence ID" value="PQJ10562.1"/>
    <property type="molecule type" value="Genomic_DNA"/>
</dbReference>
<keyword evidence="1" id="KW-1133">Transmembrane helix</keyword>
<evidence type="ECO:0000256" key="1">
    <source>
        <dbReference type="SAM" id="Phobius"/>
    </source>
</evidence>
<reference evidence="2 3" key="1">
    <citation type="submission" date="2018-01" db="EMBL/GenBank/DDBJ databases">
        <title>A novel member of the phylum Bacteroidetes isolated from glacier ice.</title>
        <authorList>
            <person name="Liu Q."/>
            <person name="Xin Y.-H."/>
        </authorList>
    </citation>
    <scope>NUCLEOTIDE SEQUENCE [LARGE SCALE GENOMIC DNA]</scope>
    <source>
        <strain evidence="2 3">RB1R16</strain>
    </source>
</reference>
<name>A0A2S7SUG0_9BACT</name>